<evidence type="ECO:0000313" key="1">
    <source>
        <dbReference type="EMBL" id="KKQ92472.1"/>
    </source>
</evidence>
<evidence type="ECO:0000313" key="2">
    <source>
        <dbReference type="Proteomes" id="UP000034774"/>
    </source>
</evidence>
<gene>
    <name evidence="1" type="ORF">UT17_C0002G0135</name>
</gene>
<dbReference type="AlphaFoldDB" id="A0A0G0LN23"/>
<name>A0A0G0LN23_9BACT</name>
<dbReference type="EMBL" id="LBVU01000002">
    <property type="protein sequence ID" value="KKQ92472.1"/>
    <property type="molecule type" value="Genomic_DNA"/>
</dbReference>
<organism evidence="1 2">
    <name type="scientific">Candidatus Woesebacteria bacterium GW2011_GWB1_39_10</name>
    <dbReference type="NCBI Taxonomy" id="1618572"/>
    <lineage>
        <taxon>Bacteria</taxon>
        <taxon>Candidatus Woeseibacteriota</taxon>
    </lineage>
</organism>
<proteinExistence type="predicted"/>
<protein>
    <submittedName>
        <fullName evidence="1">Uncharacterized protein</fullName>
    </submittedName>
</protein>
<accession>A0A0G0LN23</accession>
<reference evidence="1 2" key="1">
    <citation type="journal article" date="2015" name="Nature">
        <title>rRNA introns, odd ribosomes, and small enigmatic genomes across a large radiation of phyla.</title>
        <authorList>
            <person name="Brown C.T."/>
            <person name="Hug L.A."/>
            <person name="Thomas B.C."/>
            <person name="Sharon I."/>
            <person name="Castelle C.J."/>
            <person name="Singh A."/>
            <person name="Wilkins M.J."/>
            <person name="Williams K.H."/>
            <person name="Banfield J.F."/>
        </authorList>
    </citation>
    <scope>NUCLEOTIDE SEQUENCE [LARGE SCALE GENOMIC DNA]</scope>
</reference>
<dbReference type="Proteomes" id="UP000034774">
    <property type="component" value="Unassembled WGS sequence"/>
</dbReference>
<sequence>MKQEILFAEAKNLKAEFTFSKLDAEEKEIVDSLVTWSNPERFSGQIKQLHGRSVVIKSPTRHVSDPIDFFMEKYDGIQIFGFGGARTMIREGVAEVPSKIEITQLNESDHSKELAQIQENF</sequence>
<comment type="caution">
    <text evidence="1">The sequence shown here is derived from an EMBL/GenBank/DDBJ whole genome shotgun (WGS) entry which is preliminary data.</text>
</comment>
<dbReference type="STRING" id="1618572.UT17_C0002G0135"/>